<proteinExistence type="predicted"/>
<organism evidence="1 2">
    <name type="scientific">Kingella oralis ATCC 51147</name>
    <dbReference type="NCBI Taxonomy" id="629741"/>
    <lineage>
        <taxon>Bacteria</taxon>
        <taxon>Pseudomonadati</taxon>
        <taxon>Pseudomonadota</taxon>
        <taxon>Betaproteobacteria</taxon>
        <taxon>Neisseriales</taxon>
        <taxon>Neisseriaceae</taxon>
        <taxon>Kingella</taxon>
    </lineage>
</organism>
<reference evidence="1" key="1">
    <citation type="submission" date="2009-04" db="EMBL/GenBank/DDBJ databases">
        <authorList>
            <person name="Weinstock G."/>
            <person name="Sodergren E."/>
            <person name="Clifton S."/>
            <person name="Fulton L."/>
            <person name="Fulton B."/>
            <person name="Courtney L."/>
            <person name="Fronick C."/>
            <person name="Harrison M."/>
            <person name="Strong C."/>
            <person name="Farmer C."/>
            <person name="Delahaunty K."/>
            <person name="Markovic C."/>
            <person name="Hall O."/>
            <person name="Minx P."/>
            <person name="Tomlinson C."/>
            <person name="Mitreva M."/>
            <person name="Nelson J."/>
            <person name="Hou S."/>
            <person name="Wollam A."/>
            <person name="Pepin K.H."/>
            <person name="Johnson M."/>
            <person name="Bhonagiri V."/>
            <person name="Nash W.E."/>
            <person name="Warren W."/>
            <person name="Chinwalla A."/>
            <person name="Mardis E.R."/>
            <person name="Wilson R.K."/>
        </authorList>
    </citation>
    <scope>NUCLEOTIDE SEQUENCE [LARGE SCALE GENOMIC DNA]</scope>
    <source>
        <strain evidence="1">ATCC 51147</strain>
    </source>
</reference>
<dbReference type="HOGENOM" id="CLU_1093171_0_0_4"/>
<accession>C4GFR9</accession>
<dbReference type="Proteomes" id="UP000003009">
    <property type="component" value="Unassembled WGS sequence"/>
</dbReference>
<protein>
    <recommendedName>
        <fullName evidence="3">DUF1828 domain-containing protein</fullName>
    </recommendedName>
</protein>
<dbReference type="STRING" id="629741.GCWU000324_00986"/>
<dbReference type="GeneID" id="84906735"/>
<dbReference type="OrthoDB" id="9125981at2"/>
<comment type="caution">
    <text evidence="1">The sequence shown here is derived from an EMBL/GenBank/DDBJ whole genome shotgun (WGS) entry which is preliminary data.</text>
</comment>
<dbReference type="EMBL" id="ACJW02000002">
    <property type="protein sequence ID" value="EEP69074.1"/>
    <property type="molecule type" value="Genomic_DNA"/>
</dbReference>
<sequence length="254" mass="28340">MMISDHLQTLTTWQVIQAGENAVRIASPFTYGDDGACITFSIFQPSPNSFFLSDDGASIMQAAIFGTEMDKKKLLSLNQTAGVHYAQFAENGEIQASGSWQVLQFALFDAAKLALALSFRLPKWLPKFNQMRFRSLVESTLRRDIPAQNIVKDYKTTGISGHQLVFPFALTTPERNVLIEPIALKDGKIDWASVYQAHGKFSDLKRLDTHNKRLAILEGDETSEYGAAATVLGDSCHVRTLNTTESWQLQRIIH</sequence>
<gene>
    <name evidence="1" type="ORF">GCWU000324_00986</name>
</gene>
<evidence type="ECO:0000313" key="2">
    <source>
        <dbReference type="Proteomes" id="UP000003009"/>
    </source>
</evidence>
<evidence type="ECO:0008006" key="3">
    <source>
        <dbReference type="Google" id="ProtNLM"/>
    </source>
</evidence>
<dbReference type="AlphaFoldDB" id="C4GFR9"/>
<dbReference type="RefSeq" id="WP_003794864.1">
    <property type="nucleotide sequence ID" value="NZ_GG665871.1"/>
</dbReference>
<keyword evidence="2" id="KW-1185">Reference proteome</keyword>
<evidence type="ECO:0000313" key="1">
    <source>
        <dbReference type="EMBL" id="EEP69074.1"/>
    </source>
</evidence>
<name>C4GFR9_9NEIS</name>